<organism evidence="2 3">
    <name type="scientific">Rhizopus oryzae</name>
    <name type="common">Mucormycosis agent</name>
    <name type="synonym">Rhizopus arrhizus var. delemar</name>
    <dbReference type="NCBI Taxonomy" id="64495"/>
    <lineage>
        <taxon>Eukaryota</taxon>
        <taxon>Fungi</taxon>
        <taxon>Fungi incertae sedis</taxon>
        <taxon>Mucoromycota</taxon>
        <taxon>Mucoromycotina</taxon>
        <taxon>Mucoromycetes</taxon>
        <taxon>Mucorales</taxon>
        <taxon>Mucorineae</taxon>
        <taxon>Rhizopodaceae</taxon>
        <taxon>Rhizopus</taxon>
    </lineage>
</organism>
<evidence type="ECO:0000313" key="2">
    <source>
        <dbReference type="EMBL" id="KAG1552951.1"/>
    </source>
</evidence>
<dbReference type="AlphaFoldDB" id="A0A9P6YNU8"/>
<proteinExistence type="predicted"/>
<name>A0A9P6YNU8_RHIOR</name>
<evidence type="ECO:0000256" key="1">
    <source>
        <dbReference type="SAM" id="MobiDB-lite"/>
    </source>
</evidence>
<sequence length="103" mass="11454">MFPVAVVVGIHSTSQAFKDLTYEYEEMAFSKRVKDPTIKLLYGIASCVFRDEATNEEAKQDALDIICSKSASQLNRSMPSLLEDVRDPKAQKGTRGCLQDGLH</sequence>
<protein>
    <submittedName>
        <fullName evidence="2">Uncharacterized protein</fullName>
    </submittedName>
</protein>
<feature type="region of interest" description="Disordered" evidence="1">
    <location>
        <begin position="78"/>
        <end position="103"/>
    </location>
</feature>
<dbReference type="OrthoDB" id="2281119at2759"/>
<evidence type="ECO:0000313" key="3">
    <source>
        <dbReference type="Proteomes" id="UP000717996"/>
    </source>
</evidence>
<dbReference type="Proteomes" id="UP000717996">
    <property type="component" value="Unassembled WGS sequence"/>
</dbReference>
<accession>A0A9P6YNU8</accession>
<dbReference type="EMBL" id="JAANIT010000059">
    <property type="protein sequence ID" value="KAG1552951.1"/>
    <property type="molecule type" value="Genomic_DNA"/>
</dbReference>
<reference evidence="2" key="1">
    <citation type="journal article" date="2020" name="Microb. Genom.">
        <title>Genetic diversity of clinical and environmental Mucorales isolates obtained from an investigation of mucormycosis cases among solid organ transplant recipients.</title>
        <authorList>
            <person name="Nguyen M.H."/>
            <person name="Kaul D."/>
            <person name="Muto C."/>
            <person name="Cheng S.J."/>
            <person name="Richter R.A."/>
            <person name="Bruno V.M."/>
            <person name="Liu G."/>
            <person name="Beyhan S."/>
            <person name="Sundermann A.J."/>
            <person name="Mounaud S."/>
            <person name="Pasculle A.W."/>
            <person name="Nierman W.C."/>
            <person name="Driscoll E."/>
            <person name="Cumbie R."/>
            <person name="Clancy C.J."/>
            <person name="Dupont C.L."/>
        </authorList>
    </citation>
    <scope>NUCLEOTIDE SEQUENCE</scope>
    <source>
        <strain evidence="2">GL16</strain>
    </source>
</reference>
<comment type="caution">
    <text evidence="2">The sequence shown here is derived from an EMBL/GenBank/DDBJ whole genome shotgun (WGS) entry which is preliminary data.</text>
</comment>
<gene>
    <name evidence="2" type="ORF">G6F51_000894</name>
</gene>